<feature type="domain" description="Glycosyltransferase RgtA/B/C/D-like" evidence="2">
    <location>
        <begin position="54"/>
        <end position="102"/>
    </location>
</feature>
<reference evidence="3" key="1">
    <citation type="submission" date="2018-05" db="EMBL/GenBank/DDBJ databases">
        <authorList>
            <person name="Lanie J.A."/>
            <person name="Ng W.-L."/>
            <person name="Kazmierczak K.M."/>
            <person name="Andrzejewski T.M."/>
            <person name="Davidsen T.M."/>
            <person name="Wayne K.J."/>
            <person name="Tettelin H."/>
            <person name="Glass J.I."/>
            <person name="Rusch D."/>
            <person name="Podicherti R."/>
            <person name="Tsui H.-C.T."/>
            <person name="Winkler M.E."/>
        </authorList>
    </citation>
    <scope>NUCLEOTIDE SEQUENCE</scope>
</reference>
<organism evidence="3">
    <name type="scientific">marine metagenome</name>
    <dbReference type="NCBI Taxonomy" id="408172"/>
    <lineage>
        <taxon>unclassified sequences</taxon>
        <taxon>metagenomes</taxon>
        <taxon>ecological metagenomes</taxon>
    </lineage>
</organism>
<proteinExistence type="predicted"/>
<dbReference type="Pfam" id="PF13231">
    <property type="entry name" value="PMT_2"/>
    <property type="match status" value="1"/>
</dbReference>
<dbReference type="AlphaFoldDB" id="A0A382QU86"/>
<evidence type="ECO:0000313" key="3">
    <source>
        <dbReference type="EMBL" id="SVC88517.1"/>
    </source>
</evidence>
<accession>A0A382QU86</accession>
<keyword evidence="1" id="KW-1133">Transmembrane helix</keyword>
<gene>
    <name evidence="3" type="ORF">METZ01_LOCUS341371</name>
</gene>
<feature type="non-terminal residue" evidence="3">
    <location>
        <position position="107"/>
    </location>
</feature>
<evidence type="ECO:0000259" key="2">
    <source>
        <dbReference type="Pfam" id="PF13231"/>
    </source>
</evidence>
<dbReference type="InterPro" id="IPR038731">
    <property type="entry name" value="RgtA/B/C-like"/>
</dbReference>
<name>A0A382QU86_9ZZZZ</name>
<feature type="transmembrane region" description="Helical" evidence="1">
    <location>
        <begin position="75"/>
        <end position="93"/>
    </location>
</feature>
<evidence type="ECO:0000256" key="1">
    <source>
        <dbReference type="SAM" id="Phobius"/>
    </source>
</evidence>
<protein>
    <recommendedName>
        <fullName evidence="2">Glycosyltransferase RgtA/B/C/D-like domain-containing protein</fullName>
    </recommendedName>
</protein>
<keyword evidence="1" id="KW-0812">Transmembrane</keyword>
<dbReference type="EMBL" id="UINC01116640">
    <property type="protein sequence ID" value="SVC88517.1"/>
    <property type="molecule type" value="Genomic_DNA"/>
</dbReference>
<sequence>MFIKQVQISKFFVIFLFVHASIWTLIPTLVNSNLPLDTIEALAWASDIQWGYSKHPPLSAWFPGLVFKIFSNQDWAYYLLSQLFVILSFIIVWKFSEDFFQNKIHSL</sequence>
<keyword evidence="1" id="KW-0472">Membrane</keyword>
<feature type="transmembrane region" description="Helical" evidence="1">
    <location>
        <begin position="12"/>
        <end position="30"/>
    </location>
</feature>